<comment type="caution">
    <text evidence="14">The sequence shown here is derived from an EMBL/GenBank/DDBJ whole genome shotgun (WGS) entry which is preliminary data.</text>
</comment>
<dbReference type="PIRSF" id="PIRSF000350">
    <property type="entry name" value="Mercury_reductase_MerA"/>
    <property type="match status" value="1"/>
</dbReference>
<evidence type="ECO:0000256" key="10">
    <source>
        <dbReference type="PIRSR" id="PIRSR000350-4"/>
    </source>
</evidence>
<dbReference type="Gene3D" id="3.50.50.60">
    <property type="entry name" value="FAD/NAD(P)-binding domain"/>
    <property type="match status" value="2"/>
</dbReference>
<dbReference type="InterPro" id="IPR001100">
    <property type="entry name" value="Pyr_nuc-diS_OxRdtase"/>
</dbReference>
<feature type="disulfide bond" description="Redox-active" evidence="10">
    <location>
        <begin position="50"/>
        <end position="55"/>
    </location>
</feature>
<name>A0A2A8D6A2_9MICC</name>
<keyword evidence="7 11" id="KW-0676">Redox-active center</keyword>
<evidence type="ECO:0000256" key="5">
    <source>
        <dbReference type="ARBA" id="ARBA00023027"/>
    </source>
</evidence>
<feature type="binding site" evidence="9">
    <location>
        <position position="321"/>
    </location>
    <ligand>
        <name>FAD</name>
        <dbReference type="ChEBI" id="CHEBI:57692"/>
    </ligand>
</feature>
<evidence type="ECO:0000256" key="2">
    <source>
        <dbReference type="ARBA" id="ARBA00022630"/>
    </source>
</evidence>
<dbReference type="RefSeq" id="WP_098042141.1">
    <property type="nucleotide sequence ID" value="NZ_JAOVAQ010000001.1"/>
</dbReference>
<evidence type="ECO:0000256" key="1">
    <source>
        <dbReference type="ARBA" id="ARBA00007532"/>
    </source>
</evidence>
<keyword evidence="2 11" id="KW-0285">Flavoprotein</keyword>
<dbReference type="PANTHER" id="PTHR22912:SF217">
    <property type="entry name" value="DIHYDROLIPOYL DEHYDROGENASE"/>
    <property type="match status" value="1"/>
</dbReference>
<dbReference type="Pfam" id="PF02852">
    <property type="entry name" value="Pyr_redox_dim"/>
    <property type="match status" value="1"/>
</dbReference>
<dbReference type="AlphaFoldDB" id="A0A2A8D6A2"/>
<reference evidence="14" key="1">
    <citation type="submission" date="2017-10" db="EMBL/GenBank/DDBJ databases">
        <title>Kefir isolates.</title>
        <authorList>
            <person name="Kim Y."/>
            <person name="Blasche S."/>
        </authorList>
    </citation>
    <scope>NUCLEOTIDE SEQUENCE [LARGE SCALE GENOMIC DNA]</scope>
    <source>
        <strain evidence="14">OG2-2</strain>
    </source>
</reference>
<comment type="cofactor">
    <cofactor evidence="9">
        <name>FAD</name>
        <dbReference type="ChEBI" id="CHEBI:57692"/>
    </cofactor>
    <text evidence="9">Binds 1 FAD per subunit.</text>
</comment>
<evidence type="ECO:0000256" key="7">
    <source>
        <dbReference type="ARBA" id="ARBA00023284"/>
    </source>
</evidence>
<dbReference type="GO" id="GO:0050660">
    <property type="term" value="F:flavin adenine dinucleotide binding"/>
    <property type="evidence" value="ECO:0007669"/>
    <property type="project" value="TreeGrafter"/>
</dbReference>
<accession>A0A2A8D6A2</accession>
<feature type="domain" description="FAD/NAD(P)-binding" evidence="13">
    <location>
        <begin position="15"/>
        <end position="335"/>
    </location>
</feature>
<dbReference type="InterPro" id="IPR012999">
    <property type="entry name" value="Pyr_OxRdtase_I_AS"/>
</dbReference>
<dbReference type="InterPro" id="IPR050151">
    <property type="entry name" value="Class-I_Pyr_Nuc-Dis_Oxidored"/>
</dbReference>
<dbReference type="PRINTS" id="PR00368">
    <property type="entry name" value="FADPNR"/>
</dbReference>
<protein>
    <submittedName>
        <fullName evidence="14">Mycothione reductase</fullName>
    </submittedName>
</protein>
<dbReference type="InterPro" id="IPR023753">
    <property type="entry name" value="FAD/NAD-binding_dom"/>
</dbReference>
<evidence type="ECO:0000256" key="9">
    <source>
        <dbReference type="PIRSR" id="PIRSR000350-3"/>
    </source>
</evidence>
<feature type="active site" description="Proton acceptor" evidence="8">
    <location>
        <position position="460"/>
    </location>
</feature>
<keyword evidence="15" id="KW-1185">Reference proteome</keyword>
<keyword evidence="5 9" id="KW-0520">NAD</keyword>
<proteinExistence type="inferred from homology"/>
<dbReference type="SUPFAM" id="SSF51905">
    <property type="entry name" value="FAD/NAD(P)-binding domain"/>
    <property type="match status" value="1"/>
</dbReference>
<evidence type="ECO:0000313" key="14">
    <source>
        <dbReference type="EMBL" id="PEN16505.1"/>
    </source>
</evidence>
<dbReference type="InterPro" id="IPR004099">
    <property type="entry name" value="Pyr_nucl-diS_OxRdtase_dimer"/>
</dbReference>
<evidence type="ECO:0000256" key="11">
    <source>
        <dbReference type="RuleBase" id="RU003691"/>
    </source>
</evidence>
<organism evidence="14 15">
    <name type="scientific">Rothia dentocariosa</name>
    <dbReference type="NCBI Taxonomy" id="2047"/>
    <lineage>
        <taxon>Bacteria</taxon>
        <taxon>Bacillati</taxon>
        <taxon>Actinomycetota</taxon>
        <taxon>Actinomycetes</taxon>
        <taxon>Micrococcales</taxon>
        <taxon>Micrococcaceae</taxon>
        <taxon>Rothia</taxon>
    </lineage>
</organism>
<feature type="binding site" evidence="9">
    <location>
        <begin position="186"/>
        <end position="193"/>
    </location>
    <ligand>
        <name>NAD(+)</name>
        <dbReference type="ChEBI" id="CHEBI:57540"/>
    </ligand>
</feature>
<dbReference type="PROSITE" id="PS00076">
    <property type="entry name" value="PYRIDINE_REDOX_1"/>
    <property type="match status" value="1"/>
</dbReference>
<sequence>MSIKELEIIDGVAQYDLIVIGSGSGNTLIGPEWDNKKVALIDGGTFGGTCLNVGCIPTKMFVYPATTAQKARELNKLGIEAEITAINWAQIRDRIFPQRIDKISAGGRDWRAGLPNVDYYPEYAHFVDAHTVQTESGQKLYGRQVVIAAGSRAVLPAVPGIDLPQVHTNDTIMRLEEFPQRLVVLGGGVVAAEFSHVFSALGAQVYQVVRSNRILREVDTEVVDRFIEAASHQWNILLERSLVEIRENGDGTVTVVVEHDGQVEEIVADIVLAATGRRSNSDTLKASSFFDVDSRGFIGTDKYQRVLYNGSPVPGVFALGDVSSPFQLKHVANHEARTVQHNLSHPDSFVASDHRFVPAAVFSNPQIATVGLSEENARKLGEREGFEVTVKSQNYGDTAYGWAMEDSVGLAKLIARKDTGQLLGAHLVGEEASVLIQPLIQAMSFGLGVKDMARGQYWIHPALTEVIENALLGLDVDN</sequence>
<evidence type="ECO:0000313" key="15">
    <source>
        <dbReference type="Proteomes" id="UP000219947"/>
    </source>
</evidence>
<dbReference type="GO" id="GO:0004148">
    <property type="term" value="F:dihydrolipoyl dehydrogenase (NADH) activity"/>
    <property type="evidence" value="ECO:0007669"/>
    <property type="project" value="TreeGrafter"/>
</dbReference>
<evidence type="ECO:0000256" key="3">
    <source>
        <dbReference type="ARBA" id="ARBA00022827"/>
    </source>
</evidence>
<feature type="binding site" evidence="9">
    <location>
        <position position="59"/>
    </location>
    <ligand>
        <name>FAD</name>
        <dbReference type="ChEBI" id="CHEBI:57692"/>
    </ligand>
</feature>
<dbReference type="Proteomes" id="UP000219947">
    <property type="component" value="Unassembled WGS sequence"/>
</dbReference>
<dbReference type="Gene3D" id="3.30.390.30">
    <property type="match status" value="1"/>
</dbReference>
<dbReference type="PRINTS" id="PR00411">
    <property type="entry name" value="PNDRDTASEI"/>
</dbReference>
<comment type="similarity">
    <text evidence="1 11">Belongs to the class-I pyridine nucleotide-disulfide oxidoreductase family.</text>
</comment>
<feature type="binding site" evidence="9">
    <location>
        <position position="276"/>
    </location>
    <ligand>
        <name>NAD(+)</name>
        <dbReference type="ChEBI" id="CHEBI:57540"/>
    </ligand>
</feature>
<evidence type="ECO:0000259" key="12">
    <source>
        <dbReference type="Pfam" id="PF02852"/>
    </source>
</evidence>
<dbReference type="GO" id="GO:0006103">
    <property type="term" value="P:2-oxoglutarate metabolic process"/>
    <property type="evidence" value="ECO:0007669"/>
    <property type="project" value="TreeGrafter"/>
</dbReference>
<keyword evidence="6" id="KW-1015">Disulfide bond</keyword>
<dbReference type="NCBIfam" id="NF005884">
    <property type="entry name" value="PRK07846.1"/>
    <property type="match status" value="1"/>
</dbReference>
<dbReference type="SUPFAM" id="SSF55424">
    <property type="entry name" value="FAD/NAD-linked reductases, dimerisation (C-terminal) domain"/>
    <property type="match status" value="1"/>
</dbReference>
<keyword evidence="3 9" id="KW-0274">FAD</keyword>
<keyword evidence="9" id="KW-0547">Nucleotide-binding</keyword>
<feature type="domain" description="Pyridine nucleotide-disulphide oxidoreductase dimerisation" evidence="12">
    <location>
        <begin position="357"/>
        <end position="470"/>
    </location>
</feature>
<evidence type="ECO:0000256" key="4">
    <source>
        <dbReference type="ARBA" id="ARBA00023002"/>
    </source>
</evidence>
<gene>
    <name evidence="14" type="ORF">CRM92_00190</name>
</gene>
<evidence type="ECO:0000256" key="8">
    <source>
        <dbReference type="PIRSR" id="PIRSR000350-2"/>
    </source>
</evidence>
<dbReference type="InterPro" id="IPR036188">
    <property type="entry name" value="FAD/NAD-bd_sf"/>
</dbReference>
<dbReference type="Pfam" id="PF07992">
    <property type="entry name" value="Pyr_redox_2"/>
    <property type="match status" value="1"/>
</dbReference>
<dbReference type="EMBL" id="PDEV01000001">
    <property type="protein sequence ID" value="PEN16505.1"/>
    <property type="molecule type" value="Genomic_DNA"/>
</dbReference>
<evidence type="ECO:0000256" key="6">
    <source>
        <dbReference type="ARBA" id="ARBA00023157"/>
    </source>
</evidence>
<evidence type="ECO:0000259" key="13">
    <source>
        <dbReference type="Pfam" id="PF07992"/>
    </source>
</evidence>
<dbReference type="PANTHER" id="PTHR22912">
    <property type="entry name" value="DISULFIDE OXIDOREDUCTASE"/>
    <property type="match status" value="1"/>
</dbReference>
<dbReference type="InterPro" id="IPR016156">
    <property type="entry name" value="FAD/NAD-linked_Rdtase_dimer_sf"/>
</dbReference>
<keyword evidence="4 11" id="KW-0560">Oxidoreductase</keyword>